<keyword evidence="2 5" id="KW-0378">Hydrolase</keyword>
<dbReference type="SMART" id="SM00640">
    <property type="entry name" value="Glyco_32"/>
    <property type="match status" value="1"/>
</dbReference>
<dbReference type="EMBL" id="CP048000">
    <property type="protein sequence ID" value="QHQ61615.1"/>
    <property type="molecule type" value="Genomic_DNA"/>
</dbReference>
<dbReference type="GO" id="GO:0005987">
    <property type="term" value="P:sucrose catabolic process"/>
    <property type="evidence" value="ECO:0007669"/>
    <property type="project" value="TreeGrafter"/>
</dbReference>
<dbReference type="GO" id="GO:0005737">
    <property type="term" value="C:cytoplasm"/>
    <property type="evidence" value="ECO:0007669"/>
    <property type="project" value="TreeGrafter"/>
</dbReference>
<dbReference type="SUPFAM" id="SSF75005">
    <property type="entry name" value="Arabinanase/levansucrase/invertase"/>
    <property type="match status" value="1"/>
</dbReference>
<reference evidence="5 6" key="1">
    <citation type="submission" date="2020-01" db="EMBL/GenBank/DDBJ databases">
        <title>Genome analysis of Anaerocolumna sp. CBA3638.</title>
        <authorList>
            <person name="Kim J."/>
            <person name="Roh S.W."/>
        </authorList>
    </citation>
    <scope>NUCLEOTIDE SEQUENCE [LARGE SCALE GENOMIC DNA]</scope>
    <source>
        <strain evidence="5 6">CBA3638</strain>
    </source>
</reference>
<feature type="domain" description="Glycosyl hydrolase family 32 N-terminal" evidence="4">
    <location>
        <begin position="92"/>
        <end position="376"/>
    </location>
</feature>
<dbReference type="InterPro" id="IPR023296">
    <property type="entry name" value="Glyco_hydro_beta-prop_sf"/>
</dbReference>
<gene>
    <name evidence="5" type="ORF">Ana3638_13215</name>
</gene>
<proteinExistence type="inferred from homology"/>
<evidence type="ECO:0000313" key="5">
    <source>
        <dbReference type="EMBL" id="QHQ61615.1"/>
    </source>
</evidence>
<dbReference type="PANTHER" id="PTHR42800:SF1">
    <property type="entry name" value="EXOINULINASE INUD (AFU_ORTHOLOGUE AFUA_5G00480)"/>
    <property type="match status" value="1"/>
</dbReference>
<dbReference type="InterPro" id="IPR001362">
    <property type="entry name" value="Glyco_hydro_32"/>
</dbReference>
<dbReference type="CDD" id="cd18622">
    <property type="entry name" value="GH32_Inu-like"/>
    <property type="match status" value="1"/>
</dbReference>
<keyword evidence="3" id="KW-0326">Glycosidase</keyword>
<dbReference type="AlphaFoldDB" id="A0A6P1TPS2"/>
<dbReference type="KEGG" id="anr:Ana3638_13215"/>
<dbReference type="Pfam" id="PF00251">
    <property type="entry name" value="Glyco_hydro_32N"/>
    <property type="match status" value="1"/>
</dbReference>
<dbReference type="RefSeq" id="WP_161838440.1">
    <property type="nucleotide sequence ID" value="NZ_CP048000.1"/>
</dbReference>
<protein>
    <submittedName>
        <fullName evidence="5">Glycoside hydrolase family 32 protein</fullName>
    </submittedName>
</protein>
<organism evidence="5 6">
    <name type="scientific">Anaerocolumna sedimenticola</name>
    <dbReference type="NCBI Taxonomy" id="2696063"/>
    <lineage>
        <taxon>Bacteria</taxon>
        <taxon>Bacillati</taxon>
        <taxon>Bacillota</taxon>
        <taxon>Clostridia</taxon>
        <taxon>Lachnospirales</taxon>
        <taxon>Lachnospiraceae</taxon>
        <taxon>Anaerocolumna</taxon>
    </lineage>
</organism>
<evidence type="ECO:0000259" key="4">
    <source>
        <dbReference type="Pfam" id="PF00251"/>
    </source>
</evidence>
<dbReference type="PANTHER" id="PTHR42800">
    <property type="entry name" value="EXOINULINASE INUD (AFU_ORTHOLOGUE AFUA_5G00480)"/>
    <property type="match status" value="1"/>
</dbReference>
<evidence type="ECO:0000256" key="1">
    <source>
        <dbReference type="ARBA" id="ARBA00009902"/>
    </source>
</evidence>
<sequence>MNLKVTNQFLWLPVSVNSKQVKLHFYAEGEKFQEIDICLGNRECDFYVSLEVSKWIGKELTILSENGEVSAGSFLFREEKPDYSYAYRPKLHFTPEIGWHNDPNGLLFADGLYHLYYQRNPYGVVWGNMHWGHSVSKDLIHWEHKPVALYPDHNGTIFSGSGIIDSSDKLSYGKDAHIYYYTAAGGTNEWSKKKDIPFTQRMAYSVDGGNTLIKSERFCMDHIIKENRDPKVFYHKQTGAYIMVLYLDGYDFAVFRSNDLIQWEETQRLHFDGMWECPDLFELPVDMTSKTKWVFWSADGYYVLGVFDGYTFQAETGVLNAYGTKLAYAAQTYSGTRDRVISVAWLRMKNHRGNYCGLMSLPMELSLTETFDGIRLKLQPTKEFKRLEGTYQLLNEEEVLLKGIPACIKFCWDNSAEGETRLQIGNTEITIQLKLNRLMINTKENDSEVTVISLGRNVKQELTLILDQEVIEFLCNDGTVYGAVEVEENILGKSVKIMETGNGITKEMCKLAAD</sequence>
<dbReference type="Gene3D" id="2.115.10.20">
    <property type="entry name" value="Glycosyl hydrolase domain, family 43"/>
    <property type="match status" value="1"/>
</dbReference>
<dbReference type="GO" id="GO:0004575">
    <property type="term" value="F:sucrose alpha-glucosidase activity"/>
    <property type="evidence" value="ECO:0007669"/>
    <property type="project" value="TreeGrafter"/>
</dbReference>
<evidence type="ECO:0000256" key="2">
    <source>
        <dbReference type="ARBA" id="ARBA00022801"/>
    </source>
</evidence>
<dbReference type="InterPro" id="IPR013148">
    <property type="entry name" value="Glyco_hydro_32_N"/>
</dbReference>
<evidence type="ECO:0000313" key="6">
    <source>
        <dbReference type="Proteomes" id="UP000464314"/>
    </source>
</evidence>
<name>A0A6P1TPS2_9FIRM</name>
<keyword evidence="6" id="KW-1185">Reference proteome</keyword>
<dbReference type="Proteomes" id="UP000464314">
    <property type="component" value="Chromosome"/>
</dbReference>
<accession>A0A6P1TPS2</accession>
<comment type="similarity">
    <text evidence="1">Belongs to the glycosyl hydrolase 32 family.</text>
</comment>
<evidence type="ECO:0000256" key="3">
    <source>
        <dbReference type="ARBA" id="ARBA00023295"/>
    </source>
</evidence>